<organism evidence="1">
    <name type="scientific">Cupriavidus taiwanensis</name>
    <dbReference type="NCBI Taxonomy" id="164546"/>
    <lineage>
        <taxon>Bacteria</taxon>
        <taxon>Pseudomonadati</taxon>
        <taxon>Pseudomonadota</taxon>
        <taxon>Betaproteobacteria</taxon>
        <taxon>Burkholderiales</taxon>
        <taxon>Burkholderiaceae</taxon>
        <taxon>Cupriavidus</taxon>
    </lineage>
</organism>
<dbReference type="AlphaFoldDB" id="A0A375CG28"/>
<name>A0A375CG28_9BURK</name>
<evidence type="ECO:0000313" key="1">
    <source>
        <dbReference type="EMBL" id="SOY69319.1"/>
    </source>
</evidence>
<sequence length="34" mass="3834">MNPAISKTLIQLGFLLARCSRMSDGHHFHTEKPP</sequence>
<dbReference type="Proteomes" id="UP000256297">
    <property type="component" value="Chromosome CBM2589_a"/>
</dbReference>
<gene>
    <name evidence="1" type="ORF">CBM2589_A90666</name>
</gene>
<protein>
    <submittedName>
        <fullName evidence="1">Uncharacterized protein</fullName>
    </submittedName>
</protein>
<accession>A0A375CG28</accession>
<dbReference type="EMBL" id="OFSP01000039">
    <property type="protein sequence ID" value="SOY69319.1"/>
    <property type="molecule type" value="Genomic_DNA"/>
</dbReference>
<proteinExistence type="predicted"/>
<comment type="caution">
    <text evidence="1">The sequence shown here is derived from an EMBL/GenBank/DDBJ whole genome shotgun (WGS) entry which is preliminary data.</text>
</comment>
<reference evidence="1" key="1">
    <citation type="submission" date="2018-01" db="EMBL/GenBank/DDBJ databases">
        <authorList>
            <person name="Clerissi C."/>
        </authorList>
    </citation>
    <scope>NUCLEOTIDE SEQUENCE</scope>
    <source>
        <strain evidence="1">Cupriavidus taiwanensis STM 3521</strain>
    </source>
</reference>